<dbReference type="InterPro" id="IPR036388">
    <property type="entry name" value="WH-like_DNA-bd_sf"/>
</dbReference>
<dbReference type="EMBL" id="NMVO01000014">
    <property type="protein sequence ID" value="OYO12734.1"/>
    <property type="molecule type" value="Genomic_DNA"/>
</dbReference>
<accession>A0A255GID0</accession>
<comment type="caution">
    <text evidence="6">The sequence shown here is derived from an EMBL/GenBank/DDBJ whole genome shotgun (WGS) entry which is preliminary data.</text>
</comment>
<protein>
    <submittedName>
        <fullName evidence="6">DNA-binding response regulator</fullName>
    </submittedName>
</protein>
<evidence type="ECO:0000259" key="4">
    <source>
        <dbReference type="PROSITE" id="PS50110"/>
    </source>
</evidence>
<dbReference type="GO" id="GO:0000976">
    <property type="term" value="F:transcription cis-regulatory region binding"/>
    <property type="evidence" value="ECO:0007669"/>
    <property type="project" value="TreeGrafter"/>
</dbReference>
<dbReference type="Proteomes" id="UP000215896">
    <property type="component" value="Unassembled WGS sequence"/>
</dbReference>
<dbReference type="OrthoDB" id="5177151at2"/>
<dbReference type="Gene3D" id="3.40.50.2300">
    <property type="match status" value="1"/>
</dbReference>
<dbReference type="InterPro" id="IPR039420">
    <property type="entry name" value="WalR-like"/>
</dbReference>
<evidence type="ECO:0000313" key="7">
    <source>
        <dbReference type="Proteomes" id="UP000215896"/>
    </source>
</evidence>
<dbReference type="InterPro" id="IPR001789">
    <property type="entry name" value="Sig_transdc_resp-reg_receiver"/>
</dbReference>
<keyword evidence="1 3" id="KW-0238">DNA-binding</keyword>
<dbReference type="AlphaFoldDB" id="A0A255GID0"/>
<reference evidence="6 7" key="1">
    <citation type="submission" date="2017-07" db="EMBL/GenBank/DDBJ databases">
        <title>Draft whole genome sequences of clinical Proprionibacteriaceae strains.</title>
        <authorList>
            <person name="Bernier A.-M."/>
            <person name="Bernard K."/>
            <person name="Domingo M.-C."/>
        </authorList>
    </citation>
    <scope>NUCLEOTIDE SEQUENCE [LARGE SCALE GENOMIC DNA]</scope>
    <source>
        <strain evidence="6 7">NML 030167</strain>
    </source>
</reference>
<evidence type="ECO:0000256" key="3">
    <source>
        <dbReference type="PROSITE-ProRule" id="PRU01091"/>
    </source>
</evidence>
<gene>
    <name evidence="6" type="ORF">CGZ94_12550</name>
</gene>
<evidence type="ECO:0000259" key="5">
    <source>
        <dbReference type="PROSITE" id="PS51755"/>
    </source>
</evidence>
<feature type="modified residue" description="4-aspartylphosphate" evidence="2">
    <location>
        <position position="54"/>
    </location>
</feature>
<dbReference type="RefSeq" id="WP_094405840.1">
    <property type="nucleotide sequence ID" value="NZ_NMVO01000014.1"/>
</dbReference>
<dbReference type="GO" id="GO:0006355">
    <property type="term" value="P:regulation of DNA-templated transcription"/>
    <property type="evidence" value="ECO:0007669"/>
    <property type="project" value="InterPro"/>
</dbReference>
<dbReference type="GO" id="GO:0005829">
    <property type="term" value="C:cytosol"/>
    <property type="evidence" value="ECO:0007669"/>
    <property type="project" value="TreeGrafter"/>
</dbReference>
<dbReference type="CDD" id="cd00383">
    <property type="entry name" value="trans_reg_C"/>
    <property type="match status" value="1"/>
</dbReference>
<dbReference type="Pfam" id="PF00486">
    <property type="entry name" value="Trans_reg_C"/>
    <property type="match status" value="1"/>
</dbReference>
<feature type="DNA-binding region" description="OmpR/PhoB-type" evidence="3">
    <location>
        <begin position="126"/>
        <end position="222"/>
    </location>
</feature>
<keyword evidence="2" id="KW-0597">Phosphoprotein</keyword>
<dbReference type="Gene3D" id="1.10.10.10">
    <property type="entry name" value="Winged helix-like DNA-binding domain superfamily/Winged helix DNA-binding domain"/>
    <property type="match status" value="1"/>
</dbReference>
<organism evidence="6 7">
    <name type="scientific">Enemella evansiae</name>
    <dbReference type="NCBI Taxonomy" id="2016499"/>
    <lineage>
        <taxon>Bacteria</taxon>
        <taxon>Bacillati</taxon>
        <taxon>Actinomycetota</taxon>
        <taxon>Actinomycetes</taxon>
        <taxon>Propionibacteriales</taxon>
        <taxon>Propionibacteriaceae</taxon>
        <taxon>Enemella</taxon>
    </lineage>
</organism>
<dbReference type="PANTHER" id="PTHR48111">
    <property type="entry name" value="REGULATOR OF RPOS"/>
    <property type="match status" value="1"/>
</dbReference>
<dbReference type="SUPFAM" id="SSF46894">
    <property type="entry name" value="C-terminal effector domain of the bipartite response regulators"/>
    <property type="match status" value="1"/>
</dbReference>
<dbReference type="InterPro" id="IPR011006">
    <property type="entry name" value="CheY-like_superfamily"/>
</dbReference>
<evidence type="ECO:0000313" key="6">
    <source>
        <dbReference type="EMBL" id="OYO12734.1"/>
    </source>
</evidence>
<dbReference type="GO" id="GO:0032993">
    <property type="term" value="C:protein-DNA complex"/>
    <property type="evidence" value="ECO:0007669"/>
    <property type="project" value="TreeGrafter"/>
</dbReference>
<sequence>MGASRILVVEDNDAIRLALRSALRGQGFEVGELASGDGVEARLAEFAPELVVLDVMLPGGRDGFDLLPVIRAHSRAGVLMLTARDTMADRVRGLAEGADDYLVKPFAMVEAIARCHAILRRTGAIGASVTIGELTIADEATRVSCGGVPVELTATERRILALLTRQVGRVVPKSQLLTSIWGYHGYDANVVEVHVSTLRRKLERYGPRVVHTVRGEGYRLGES</sequence>
<feature type="domain" description="OmpR/PhoB-type" evidence="5">
    <location>
        <begin position="126"/>
        <end position="222"/>
    </location>
</feature>
<dbReference type="PROSITE" id="PS50110">
    <property type="entry name" value="RESPONSE_REGULATORY"/>
    <property type="match status" value="1"/>
</dbReference>
<feature type="domain" description="Response regulatory" evidence="4">
    <location>
        <begin position="5"/>
        <end position="119"/>
    </location>
</feature>
<proteinExistence type="predicted"/>
<keyword evidence="7" id="KW-1185">Reference proteome</keyword>
<dbReference type="Gene3D" id="6.10.250.690">
    <property type="match status" value="1"/>
</dbReference>
<dbReference type="PANTHER" id="PTHR48111:SF36">
    <property type="entry name" value="TRANSCRIPTIONAL REGULATORY PROTEIN CUTR"/>
    <property type="match status" value="1"/>
</dbReference>
<evidence type="ECO:0000256" key="2">
    <source>
        <dbReference type="PROSITE-ProRule" id="PRU00169"/>
    </source>
</evidence>
<dbReference type="GO" id="GO:0000156">
    <property type="term" value="F:phosphorelay response regulator activity"/>
    <property type="evidence" value="ECO:0007669"/>
    <property type="project" value="TreeGrafter"/>
</dbReference>
<dbReference type="InterPro" id="IPR001867">
    <property type="entry name" value="OmpR/PhoB-type_DNA-bd"/>
</dbReference>
<dbReference type="PROSITE" id="PS51755">
    <property type="entry name" value="OMPR_PHOB"/>
    <property type="match status" value="1"/>
</dbReference>
<dbReference type="Pfam" id="PF00072">
    <property type="entry name" value="Response_reg"/>
    <property type="match status" value="1"/>
</dbReference>
<dbReference type="SMART" id="SM00862">
    <property type="entry name" value="Trans_reg_C"/>
    <property type="match status" value="1"/>
</dbReference>
<dbReference type="InterPro" id="IPR016032">
    <property type="entry name" value="Sig_transdc_resp-reg_C-effctor"/>
</dbReference>
<name>A0A255GID0_9ACTN</name>
<dbReference type="SUPFAM" id="SSF52172">
    <property type="entry name" value="CheY-like"/>
    <property type="match status" value="1"/>
</dbReference>
<dbReference type="SMART" id="SM00448">
    <property type="entry name" value="REC"/>
    <property type="match status" value="1"/>
</dbReference>
<evidence type="ECO:0000256" key="1">
    <source>
        <dbReference type="ARBA" id="ARBA00023125"/>
    </source>
</evidence>